<dbReference type="EMBL" id="FWPT01000016">
    <property type="protein sequence ID" value="SMA50742.1"/>
    <property type="molecule type" value="Genomic_DNA"/>
</dbReference>
<protein>
    <submittedName>
        <fullName evidence="2">Nucleotidyltransferase domain protein</fullName>
    </submittedName>
</protein>
<keyword evidence="3" id="KW-1185">Reference proteome</keyword>
<dbReference type="AlphaFoldDB" id="A0A1X7ARH8"/>
<dbReference type="InterPro" id="IPR002934">
    <property type="entry name" value="Polymerase_NTP_transf_dom"/>
</dbReference>
<gene>
    <name evidence="2" type="ORF">EHSB41UT_04559</name>
</gene>
<name>A0A1X7ARH8_9GAMM</name>
<feature type="domain" description="Polymerase nucleotidyl transferase" evidence="1">
    <location>
        <begin position="13"/>
        <end position="66"/>
    </location>
</feature>
<dbReference type="SUPFAM" id="SSF81301">
    <property type="entry name" value="Nucleotidyltransferase"/>
    <property type="match status" value="1"/>
</dbReference>
<evidence type="ECO:0000259" key="1">
    <source>
        <dbReference type="Pfam" id="PF01909"/>
    </source>
</evidence>
<dbReference type="Proteomes" id="UP000196573">
    <property type="component" value="Unassembled WGS sequence"/>
</dbReference>
<keyword evidence="2" id="KW-0808">Transferase</keyword>
<dbReference type="Gene3D" id="3.30.460.10">
    <property type="entry name" value="Beta Polymerase, domain 2"/>
    <property type="match status" value="1"/>
</dbReference>
<dbReference type="CDD" id="cd05403">
    <property type="entry name" value="NT_KNTase_like"/>
    <property type="match status" value="1"/>
</dbReference>
<dbReference type="Pfam" id="PF01909">
    <property type="entry name" value="NTP_transf_2"/>
    <property type="match status" value="1"/>
</dbReference>
<organism evidence="2 3">
    <name type="scientific">Parendozoicomonas haliclonae</name>
    <dbReference type="NCBI Taxonomy" id="1960125"/>
    <lineage>
        <taxon>Bacteria</taxon>
        <taxon>Pseudomonadati</taxon>
        <taxon>Pseudomonadota</taxon>
        <taxon>Gammaproteobacteria</taxon>
        <taxon>Oceanospirillales</taxon>
        <taxon>Endozoicomonadaceae</taxon>
        <taxon>Parendozoicomonas</taxon>
    </lineage>
</organism>
<proteinExistence type="predicted"/>
<dbReference type="InterPro" id="IPR043519">
    <property type="entry name" value="NT_sf"/>
</dbReference>
<evidence type="ECO:0000313" key="2">
    <source>
        <dbReference type="EMBL" id="SMA50742.1"/>
    </source>
</evidence>
<evidence type="ECO:0000313" key="3">
    <source>
        <dbReference type="Proteomes" id="UP000196573"/>
    </source>
</evidence>
<accession>A0A1X7ARH8</accession>
<reference evidence="2 3" key="1">
    <citation type="submission" date="2017-03" db="EMBL/GenBank/DDBJ databases">
        <authorList>
            <person name="Afonso C.L."/>
            <person name="Miller P.J."/>
            <person name="Scott M.A."/>
            <person name="Spackman E."/>
            <person name="Goraichik I."/>
            <person name="Dimitrov K.M."/>
            <person name="Suarez D.L."/>
            <person name="Swayne D.E."/>
        </authorList>
    </citation>
    <scope>NUCLEOTIDE SEQUENCE [LARGE SCALE GENOMIC DNA]</scope>
    <source>
        <strain evidence="2">SB41UT1</strain>
    </source>
</reference>
<dbReference type="OrthoDB" id="1701798at2"/>
<sequence length="214" mass="24661">MNNQSLIGAAVAELNKKYQPHTIIVYGSRARGDFTETSDLDIACFTDHSPKLTDARLWQGIYLDAWIYHTDSMAKNEQSTLPLEYLRFADGYCVQDQQGKGQVFLDQVKARLAEGPKCLSENEKAHTVEWIGKMLNRAAQDDIEGNYRQVWLQFELLEIYFQLRDLWYFGPKKSFVWLQDNDPLAYQLFKAGYESPADSSKLKTLAAYIINNRN</sequence>
<dbReference type="GO" id="GO:0016779">
    <property type="term" value="F:nucleotidyltransferase activity"/>
    <property type="evidence" value="ECO:0007669"/>
    <property type="project" value="InterPro"/>
</dbReference>
<dbReference type="RefSeq" id="WP_087113182.1">
    <property type="nucleotide sequence ID" value="NZ_CBCSCN010000018.1"/>
</dbReference>